<protein>
    <submittedName>
        <fullName evidence="1">Virion structural protein</fullName>
    </submittedName>
</protein>
<evidence type="ECO:0000313" key="1">
    <source>
        <dbReference type="EMBL" id="ARV76778.1"/>
    </source>
</evidence>
<sequence>MSMDSTLLYKEIDRVLTKGDTYYSTRMDITICANKKWLKPVRFDYYQVHRDYSSGQLGDLITVEFLMQLGDYAFDLLPYREDLLVEVTEVPLVEASSGQDWNRQTITTRYKGVMNISGDDNAILTNKQSAMTSKEAMNQIGMKPVTLQLVDDLTYKMMMMSCGTTLKQTTTMDALIALYTKYSKLILGNRGLPIKVSPGYSTAIRSQIPFPDGMLLNDTMRFLQNEEGGIYPTGCGRYIQDQVLYIYPLFDTTMYRKNSRVLNIINVPNDRFKGSEKTFLATDRSVTILATGNTSLSDEGIARKIQDGNGLRFGDANKIFDGFGTMKDGRMLIDRATNINEVVAQPLAGGINNVRWSADRFTSNSCKQYTVMAQKAGQPFEIEWLRGDASLLEPGMAVKYQVIVDYVVKTYYGVLLGTTDTRAPTDGAVISAKFGSTIKLAMFLSRTAEDPAEAEGF</sequence>
<keyword evidence="2" id="KW-1185">Reference proteome</keyword>
<proteinExistence type="predicted"/>
<dbReference type="Proteomes" id="UP000225448">
    <property type="component" value="Segment"/>
</dbReference>
<name>A0A1Y0SZX1_9CAUD</name>
<accession>A0A1Y0SZX1</accession>
<dbReference type="EMBL" id="MF042360">
    <property type="protein sequence ID" value="ARV76778.1"/>
    <property type="molecule type" value="Genomic_DNA"/>
</dbReference>
<evidence type="ECO:0000313" key="2">
    <source>
        <dbReference type="Proteomes" id="UP000225448"/>
    </source>
</evidence>
<gene>
    <name evidence="1" type="ORF">PHABIO_147</name>
</gene>
<organism evidence="1 2">
    <name type="scientific">Pseudomonas phage Phabio</name>
    <dbReference type="NCBI Taxonomy" id="2006668"/>
    <lineage>
        <taxon>Viruses</taxon>
        <taxon>Duplodnaviria</taxon>
        <taxon>Heunggongvirae</taxon>
        <taxon>Uroviricota</taxon>
        <taxon>Caudoviricetes</taxon>
        <taxon>Chimalliviridae</taxon>
        <taxon>Phabiovirus</taxon>
        <taxon>Phabiovirus phabio</taxon>
    </lineage>
</organism>
<reference evidence="1 2" key="1">
    <citation type="submission" date="2017-05" db="EMBL/GenBank/DDBJ databases">
        <authorList>
            <person name="Song R."/>
            <person name="Chenine A.L."/>
            <person name="Ruprecht R.M."/>
        </authorList>
    </citation>
    <scope>NUCLEOTIDE SEQUENCE [LARGE SCALE GENOMIC DNA]</scope>
</reference>